<organism evidence="6 7">
    <name type="scientific">Aliisedimentitalea scapharcae</name>
    <dbReference type="NCBI Taxonomy" id="1524259"/>
    <lineage>
        <taxon>Bacteria</taxon>
        <taxon>Pseudomonadati</taxon>
        <taxon>Pseudomonadota</taxon>
        <taxon>Alphaproteobacteria</taxon>
        <taxon>Rhodobacterales</taxon>
        <taxon>Roseobacteraceae</taxon>
        <taxon>Aliisedimentitalea</taxon>
    </lineage>
</organism>
<keyword evidence="7" id="KW-1185">Reference proteome</keyword>
<keyword evidence="2" id="KW-0805">Transcription regulation</keyword>
<keyword evidence="3" id="KW-0238">DNA-binding</keyword>
<dbReference type="PANTHER" id="PTHR30537:SF26">
    <property type="entry name" value="GLYCINE CLEAVAGE SYSTEM TRANSCRIPTIONAL ACTIVATOR"/>
    <property type="match status" value="1"/>
</dbReference>
<dbReference type="Pfam" id="PF03466">
    <property type="entry name" value="LysR_substrate"/>
    <property type="match status" value="1"/>
</dbReference>
<evidence type="ECO:0000256" key="3">
    <source>
        <dbReference type="ARBA" id="ARBA00023125"/>
    </source>
</evidence>
<accession>A0ABZ2XRS4</accession>
<evidence type="ECO:0000259" key="5">
    <source>
        <dbReference type="PROSITE" id="PS50931"/>
    </source>
</evidence>
<evidence type="ECO:0000313" key="7">
    <source>
        <dbReference type="Proteomes" id="UP001623232"/>
    </source>
</evidence>
<evidence type="ECO:0000256" key="2">
    <source>
        <dbReference type="ARBA" id="ARBA00023015"/>
    </source>
</evidence>
<name>A0ABZ2XRS4_9RHOB</name>
<evidence type="ECO:0000256" key="1">
    <source>
        <dbReference type="ARBA" id="ARBA00009437"/>
    </source>
</evidence>
<dbReference type="Proteomes" id="UP001623232">
    <property type="component" value="Chromosome"/>
</dbReference>
<gene>
    <name evidence="6" type="ORF">QEZ52_19735</name>
</gene>
<evidence type="ECO:0000256" key="4">
    <source>
        <dbReference type="ARBA" id="ARBA00023163"/>
    </source>
</evidence>
<dbReference type="InterPro" id="IPR036388">
    <property type="entry name" value="WH-like_DNA-bd_sf"/>
</dbReference>
<dbReference type="Gene3D" id="1.10.10.10">
    <property type="entry name" value="Winged helix-like DNA-binding domain superfamily/Winged helix DNA-binding domain"/>
    <property type="match status" value="1"/>
</dbReference>
<sequence length="293" mass="32136">MPRARRFTPPMSWLSAFETVARLGSVTGAAREMDLTQGAVSRQVQKLEDAVQVPLFQRDRKRMMLTPQGAAYAEQVRAAVNQIAAATIALQANPLGGALNLAILPAFGAHWLAPRLPEFLQTHPGITLNLGTRTDPFDFTQETFHGAIHFGQDDWPDTEALKLWDEQVVAVMSPDLEVADMESLSHLPRLQLASRPWAWDQWFSAQGLVATGAPAMVLDQFATMAQAAQSGLGVALMPDYLVGKDLQDGRLIAMPGAARVSVGSYYLVWPRAGRDYPALQALRDWLTTLCKET</sequence>
<protein>
    <submittedName>
        <fullName evidence="6">LysR family transcriptional regulator</fullName>
    </submittedName>
</protein>
<evidence type="ECO:0000313" key="6">
    <source>
        <dbReference type="EMBL" id="WZK88801.1"/>
    </source>
</evidence>
<dbReference type="PROSITE" id="PS50931">
    <property type="entry name" value="HTH_LYSR"/>
    <property type="match status" value="1"/>
</dbReference>
<dbReference type="InterPro" id="IPR000847">
    <property type="entry name" value="LysR_HTH_N"/>
</dbReference>
<reference evidence="6 7" key="1">
    <citation type="submission" date="2023-04" db="EMBL/GenBank/DDBJ databases">
        <title>Complete genome sequence of Alisedimentitalea scapharcae.</title>
        <authorList>
            <person name="Rong J.-C."/>
            <person name="Yi M.-L."/>
            <person name="Zhao Q."/>
        </authorList>
    </citation>
    <scope>NUCLEOTIDE SEQUENCE [LARGE SCALE GENOMIC DNA]</scope>
    <source>
        <strain evidence="6 7">KCTC 42119</strain>
    </source>
</reference>
<dbReference type="InterPro" id="IPR058163">
    <property type="entry name" value="LysR-type_TF_proteobact-type"/>
</dbReference>
<dbReference type="PANTHER" id="PTHR30537">
    <property type="entry name" value="HTH-TYPE TRANSCRIPTIONAL REGULATOR"/>
    <property type="match status" value="1"/>
</dbReference>
<dbReference type="EMBL" id="CP123584">
    <property type="protein sequence ID" value="WZK88801.1"/>
    <property type="molecule type" value="Genomic_DNA"/>
</dbReference>
<proteinExistence type="inferred from homology"/>
<dbReference type="InterPro" id="IPR036390">
    <property type="entry name" value="WH_DNA-bd_sf"/>
</dbReference>
<dbReference type="SUPFAM" id="SSF46785">
    <property type="entry name" value="Winged helix' DNA-binding domain"/>
    <property type="match status" value="1"/>
</dbReference>
<dbReference type="SUPFAM" id="SSF53850">
    <property type="entry name" value="Periplasmic binding protein-like II"/>
    <property type="match status" value="1"/>
</dbReference>
<comment type="similarity">
    <text evidence="1">Belongs to the LysR transcriptional regulatory family.</text>
</comment>
<keyword evidence="4" id="KW-0804">Transcription</keyword>
<feature type="domain" description="HTH lysR-type" evidence="5">
    <location>
        <begin position="9"/>
        <end position="66"/>
    </location>
</feature>
<dbReference type="Pfam" id="PF00126">
    <property type="entry name" value="HTH_1"/>
    <property type="match status" value="1"/>
</dbReference>
<dbReference type="RefSeq" id="WP_406646422.1">
    <property type="nucleotide sequence ID" value="NZ_CP123584.1"/>
</dbReference>
<dbReference type="Gene3D" id="3.40.190.10">
    <property type="entry name" value="Periplasmic binding protein-like II"/>
    <property type="match status" value="2"/>
</dbReference>
<dbReference type="PRINTS" id="PR00039">
    <property type="entry name" value="HTHLYSR"/>
</dbReference>
<dbReference type="InterPro" id="IPR005119">
    <property type="entry name" value="LysR_subst-bd"/>
</dbReference>